<dbReference type="GO" id="GO:0005829">
    <property type="term" value="C:cytosol"/>
    <property type="evidence" value="ECO:0007669"/>
    <property type="project" value="TreeGrafter"/>
</dbReference>
<dbReference type="AlphaFoldDB" id="A0A0H3G085"/>
<keyword evidence="6 12" id="KW-0547">Nucleotide-binding</keyword>
<reference evidence="14 15" key="1">
    <citation type="journal article" date="2011" name="J. Bacteriol.">
        <title>Genome sequence of the ethanol-producing Zymomonas mobilis subsp. mobilis lectotype strain ATCC 10988.</title>
        <authorList>
            <person name="Pappas K.M."/>
            <person name="Kouvelis V.N."/>
            <person name="Saunders E."/>
            <person name="Brettin T.S."/>
            <person name="Bruce D."/>
            <person name="Detter C."/>
            <person name="Balakireva M."/>
            <person name="Han C.S."/>
            <person name="Savvakis G."/>
            <person name="Kyrpides N.C."/>
            <person name="Typas M.A."/>
        </authorList>
    </citation>
    <scope>NUCLEOTIDE SEQUENCE [LARGE SCALE GENOMIC DNA]</scope>
    <source>
        <strain evidence="15">ATCC 10988 / DSM 424 / CCUG 17860 / LMG 404 / NCIMB 8938 / NRRL B-806 / ZM1</strain>
    </source>
</reference>
<comment type="catalytic activity">
    <reaction evidence="10 12">
        <text>dTMP + ATP = dTDP + ADP</text>
        <dbReference type="Rhea" id="RHEA:13517"/>
        <dbReference type="ChEBI" id="CHEBI:30616"/>
        <dbReference type="ChEBI" id="CHEBI:58369"/>
        <dbReference type="ChEBI" id="CHEBI:63528"/>
        <dbReference type="ChEBI" id="CHEBI:456216"/>
        <dbReference type="EC" id="2.7.4.9"/>
    </reaction>
</comment>
<dbReference type="GO" id="GO:0006227">
    <property type="term" value="P:dUDP biosynthetic process"/>
    <property type="evidence" value="ECO:0007669"/>
    <property type="project" value="TreeGrafter"/>
</dbReference>
<dbReference type="GO" id="GO:0006233">
    <property type="term" value="P:dTDP biosynthetic process"/>
    <property type="evidence" value="ECO:0007669"/>
    <property type="project" value="InterPro"/>
</dbReference>
<evidence type="ECO:0000256" key="6">
    <source>
        <dbReference type="ARBA" id="ARBA00022741"/>
    </source>
</evidence>
<dbReference type="OrthoDB" id="9774907at2"/>
<dbReference type="CDD" id="cd01672">
    <property type="entry name" value="TMPK"/>
    <property type="match status" value="1"/>
</dbReference>
<dbReference type="eggNOG" id="COG0125">
    <property type="taxonomic scope" value="Bacteria"/>
</dbReference>
<evidence type="ECO:0000256" key="2">
    <source>
        <dbReference type="ARBA" id="ARBA00012980"/>
    </source>
</evidence>
<dbReference type="Proteomes" id="UP000001494">
    <property type="component" value="Chromosome"/>
</dbReference>
<dbReference type="InterPro" id="IPR018094">
    <property type="entry name" value="Thymidylate_kinase"/>
</dbReference>
<dbReference type="FunFam" id="3.40.50.300:FF:000225">
    <property type="entry name" value="Thymidylate kinase"/>
    <property type="match status" value="1"/>
</dbReference>
<proteinExistence type="inferred from homology"/>
<evidence type="ECO:0000256" key="11">
    <source>
        <dbReference type="ARBA" id="ARBA00057735"/>
    </source>
</evidence>
<dbReference type="GO" id="GO:0004798">
    <property type="term" value="F:dTMP kinase activity"/>
    <property type="evidence" value="ECO:0007669"/>
    <property type="project" value="UniProtKB-UniRule"/>
</dbReference>
<evidence type="ECO:0000256" key="3">
    <source>
        <dbReference type="ARBA" id="ARBA00017144"/>
    </source>
</evidence>
<dbReference type="NCBIfam" id="TIGR00041">
    <property type="entry name" value="DTMP_kinase"/>
    <property type="match status" value="1"/>
</dbReference>
<evidence type="ECO:0000256" key="8">
    <source>
        <dbReference type="ARBA" id="ARBA00022840"/>
    </source>
</evidence>
<keyword evidence="4 12" id="KW-0808">Transferase</keyword>
<feature type="binding site" evidence="12">
    <location>
        <begin position="17"/>
        <end position="24"/>
    </location>
    <ligand>
        <name>ATP</name>
        <dbReference type="ChEBI" id="CHEBI:30616"/>
    </ligand>
</feature>
<evidence type="ECO:0000313" key="14">
    <source>
        <dbReference type="EMBL" id="AEH62082.1"/>
    </source>
</evidence>
<dbReference type="PROSITE" id="PS01331">
    <property type="entry name" value="THYMIDYLATE_KINASE"/>
    <property type="match status" value="1"/>
</dbReference>
<evidence type="ECO:0000256" key="7">
    <source>
        <dbReference type="ARBA" id="ARBA00022777"/>
    </source>
</evidence>
<dbReference type="SUPFAM" id="SSF52540">
    <property type="entry name" value="P-loop containing nucleoside triphosphate hydrolases"/>
    <property type="match status" value="1"/>
</dbReference>
<dbReference type="PANTHER" id="PTHR10344">
    <property type="entry name" value="THYMIDYLATE KINASE"/>
    <property type="match status" value="1"/>
</dbReference>
<evidence type="ECO:0000256" key="4">
    <source>
        <dbReference type="ARBA" id="ARBA00022679"/>
    </source>
</evidence>
<dbReference type="InterPro" id="IPR018095">
    <property type="entry name" value="Thymidylate_kin_CS"/>
</dbReference>
<evidence type="ECO:0000256" key="9">
    <source>
        <dbReference type="ARBA" id="ARBA00029962"/>
    </source>
</evidence>
<dbReference type="PANTHER" id="PTHR10344:SF4">
    <property type="entry name" value="UMP-CMP KINASE 2, MITOCHONDRIAL"/>
    <property type="match status" value="1"/>
</dbReference>
<feature type="domain" description="Thymidylate kinase-like" evidence="13">
    <location>
        <begin position="15"/>
        <end position="205"/>
    </location>
</feature>
<dbReference type="EC" id="2.7.4.9" evidence="2 12"/>
<accession>A0A0H3G085</accession>
<dbReference type="Gene3D" id="3.40.50.300">
    <property type="entry name" value="P-loop containing nucleotide triphosphate hydrolases"/>
    <property type="match status" value="1"/>
</dbReference>
<keyword evidence="8 12" id="KW-0067">ATP-binding</keyword>
<keyword evidence="7 12" id="KW-0418">Kinase</keyword>
<dbReference type="InterPro" id="IPR027417">
    <property type="entry name" value="P-loop_NTPase"/>
</dbReference>
<name>A0A0H3G085_ZYMMA</name>
<organism evidence="14 15">
    <name type="scientific">Zymomonas mobilis subsp. mobilis (strain ATCC 10988 / DSM 424 / LMG 404 / NCIMB 8938 / NRRL B-806 / ZM1)</name>
    <dbReference type="NCBI Taxonomy" id="555217"/>
    <lineage>
        <taxon>Bacteria</taxon>
        <taxon>Pseudomonadati</taxon>
        <taxon>Pseudomonadota</taxon>
        <taxon>Alphaproteobacteria</taxon>
        <taxon>Sphingomonadales</taxon>
        <taxon>Zymomonadaceae</taxon>
        <taxon>Zymomonas</taxon>
    </lineage>
</organism>
<evidence type="ECO:0000256" key="10">
    <source>
        <dbReference type="ARBA" id="ARBA00048743"/>
    </source>
</evidence>
<comment type="similarity">
    <text evidence="1 12">Belongs to the thymidylate kinase family.</text>
</comment>
<sequence>MDSGAIVTHGYFISLEGGEGVGKSTQIRLLVAALEEKLQKSVIATREPGGCSGGDAIRHLLLEGDLHRWTNATEALLFAAARAEHVARVIKPALKEGKWVVCDRFIDSSLAYQGDTGGLTQEDIRCLHRIGSQGILPDRTFLLTLPEGEGIRRAQERDKNKGNRFEQRTIDYHKKVNDSFLQLAAKEPERFRVIDASGNPEEVHRHLLDALDDLLP</sequence>
<evidence type="ECO:0000256" key="1">
    <source>
        <dbReference type="ARBA" id="ARBA00009776"/>
    </source>
</evidence>
<evidence type="ECO:0000256" key="12">
    <source>
        <dbReference type="HAMAP-Rule" id="MF_00165"/>
    </source>
</evidence>
<dbReference type="GO" id="GO:0005524">
    <property type="term" value="F:ATP binding"/>
    <property type="evidence" value="ECO:0007669"/>
    <property type="project" value="UniProtKB-UniRule"/>
</dbReference>
<gene>
    <name evidence="12" type="primary">tmk</name>
    <name evidence="14" type="ordered locus">Zmob_0230</name>
</gene>
<dbReference type="GO" id="GO:0006235">
    <property type="term" value="P:dTTP biosynthetic process"/>
    <property type="evidence" value="ECO:0007669"/>
    <property type="project" value="UniProtKB-UniRule"/>
</dbReference>
<dbReference type="Pfam" id="PF02223">
    <property type="entry name" value="Thymidylate_kin"/>
    <property type="match status" value="1"/>
</dbReference>
<evidence type="ECO:0000313" key="15">
    <source>
        <dbReference type="Proteomes" id="UP000001494"/>
    </source>
</evidence>
<evidence type="ECO:0000256" key="5">
    <source>
        <dbReference type="ARBA" id="ARBA00022727"/>
    </source>
</evidence>
<keyword evidence="5 12" id="KW-0545">Nucleotide biosynthesis</keyword>
<protein>
    <recommendedName>
        <fullName evidence="3 12">Thymidylate kinase</fullName>
        <ecNumber evidence="2 12">2.7.4.9</ecNumber>
    </recommendedName>
    <alternativeName>
        <fullName evidence="9 12">dTMP kinase</fullName>
    </alternativeName>
</protein>
<dbReference type="InterPro" id="IPR039430">
    <property type="entry name" value="Thymidylate_kin-like_dom"/>
</dbReference>
<comment type="function">
    <text evidence="11 12">Phosphorylation of dTMP to form dTDP in both de novo and salvage pathways of dTTP synthesis.</text>
</comment>
<dbReference type="RefSeq" id="WP_014500399.1">
    <property type="nucleotide sequence ID" value="NC_017262.1"/>
</dbReference>
<dbReference type="EMBL" id="CP002850">
    <property type="protein sequence ID" value="AEH62082.1"/>
    <property type="molecule type" value="Genomic_DNA"/>
</dbReference>
<dbReference type="KEGG" id="zmm:Zmob_0230"/>
<dbReference type="HOGENOM" id="CLU_049131_0_0_5"/>
<evidence type="ECO:0000259" key="13">
    <source>
        <dbReference type="Pfam" id="PF02223"/>
    </source>
</evidence>
<dbReference type="HAMAP" id="MF_00165">
    <property type="entry name" value="Thymidylate_kinase"/>
    <property type="match status" value="1"/>
</dbReference>